<dbReference type="EMBL" id="CM023481">
    <property type="protein sequence ID" value="KAH6946112.1"/>
    <property type="molecule type" value="Genomic_DNA"/>
</dbReference>
<keyword evidence="2" id="KW-1185">Reference proteome</keyword>
<organism evidence="1 2">
    <name type="scientific">Hyalomma asiaticum</name>
    <name type="common">Tick</name>
    <dbReference type="NCBI Taxonomy" id="266040"/>
    <lineage>
        <taxon>Eukaryota</taxon>
        <taxon>Metazoa</taxon>
        <taxon>Ecdysozoa</taxon>
        <taxon>Arthropoda</taxon>
        <taxon>Chelicerata</taxon>
        <taxon>Arachnida</taxon>
        <taxon>Acari</taxon>
        <taxon>Parasitiformes</taxon>
        <taxon>Ixodida</taxon>
        <taxon>Ixodoidea</taxon>
        <taxon>Ixodidae</taxon>
        <taxon>Hyalomminae</taxon>
        <taxon>Hyalomma</taxon>
    </lineage>
</organism>
<reference evidence="1" key="1">
    <citation type="submission" date="2020-05" db="EMBL/GenBank/DDBJ databases">
        <title>Large-scale comparative analyses of tick genomes elucidate their genetic diversity and vector capacities.</title>
        <authorList>
            <person name="Jia N."/>
            <person name="Wang J."/>
            <person name="Shi W."/>
            <person name="Du L."/>
            <person name="Sun Y."/>
            <person name="Zhan W."/>
            <person name="Jiang J."/>
            <person name="Wang Q."/>
            <person name="Zhang B."/>
            <person name="Ji P."/>
            <person name="Sakyi L.B."/>
            <person name="Cui X."/>
            <person name="Yuan T."/>
            <person name="Jiang B."/>
            <person name="Yang W."/>
            <person name="Lam T.T.-Y."/>
            <person name="Chang Q."/>
            <person name="Ding S."/>
            <person name="Wang X."/>
            <person name="Zhu J."/>
            <person name="Ruan X."/>
            <person name="Zhao L."/>
            <person name="Wei J."/>
            <person name="Que T."/>
            <person name="Du C."/>
            <person name="Cheng J."/>
            <person name="Dai P."/>
            <person name="Han X."/>
            <person name="Huang E."/>
            <person name="Gao Y."/>
            <person name="Liu J."/>
            <person name="Shao H."/>
            <person name="Ye R."/>
            <person name="Li L."/>
            <person name="Wei W."/>
            <person name="Wang X."/>
            <person name="Wang C."/>
            <person name="Yang T."/>
            <person name="Huo Q."/>
            <person name="Li W."/>
            <person name="Guo W."/>
            <person name="Chen H."/>
            <person name="Zhou L."/>
            <person name="Ni X."/>
            <person name="Tian J."/>
            <person name="Zhou Y."/>
            <person name="Sheng Y."/>
            <person name="Liu T."/>
            <person name="Pan Y."/>
            <person name="Xia L."/>
            <person name="Li J."/>
            <person name="Zhao F."/>
            <person name="Cao W."/>
        </authorList>
    </citation>
    <scope>NUCLEOTIDE SEQUENCE</scope>
    <source>
        <strain evidence="1">Hyas-2018</strain>
    </source>
</reference>
<protein>
    <submittedName>
        <fullName evidence="1">Uncharacterized protein</fullName>
    </submittedName>
</protein>
<gene>
    <name evidence="1" type="ORF">HPB50_011720</name>
</gene>
<proteinExistence type="predicted"/>
<name>A0ACB7TF06_HYAAI</name>
<evidence type="ECO:0000313" key="2">
    <source>
        <dbReference type="Proteomes" id="UP000821845"/>
    </source>
</evidence>
<dbReference type="Proteomes" id="UP000821845">
    <property type="component" value="Chromosome 1"/>
</dbReference>
<accession>A0ACB7TF06</accession>
<evidence type="ECO:0000313" key="1">
    <source>
        <dbReference type="EMBL" id="KAH6946112.1"/>
    </source>
</evidence>
<comment type="caution">
    <text evidence="1">The sequence shown here is derived from an EMBL/GenBank/DDBJ whole genome shotgun (WGS) entry which is preliminary data.</text>
</comment>
<sequence>MQECRDAKVEGENRSSESQHKSLEWKVKGFSDGFREQSQGHSKSPKVEEALCGIVERQSESKGVVELPGRYQGYTDNQHTCGTEVEVSGKYG</sequence>